<feature type="region of interest" description="Disordered" evidence="1">
    <location>
        <begin position="232"/>
        <end position="269"/>
    </location>
</feature>
<proteinExistence type="predicted"/>
<sequence length="269" mass="30321">MGSRDAAAYILKRTDLHVALVIGMVWRQVSKHILSKPVLDRAPSRSAAAFHHAWLDETFAHAYEADDLSLRQTLLHRRSSLVQGIQRAPEYQAFVKTSGTQVADDIVRALMPVWRIGCSYTVGQILTDKVTTRLVRLISRMRGEAKIFHFDFHAFGTQFSGFSMSKRNPDLLFEHGNDGTYAVMCTIAPAVYETELDPDQLDTKSIYLAEVLVYDKTTDIDEALGSVKLYGPLPMPPPQMRGGRRRSRRKTGTAPFLYRRDSATMQTLT</sequence>
<organism evidence="2 3">
    <name type="scientific">Dothistroma septosporum (strain NZE10 / CBS 128990)</name>
    <name type="common">Red band needle blight fungus</name>
    <name type="synonym">Mycosphaerella pini</name>
    <dbReference type="NCBI Taxonomy" id="675120"/>
    <lineage>
        <taxon>Eukaryota</taxon>
        <taxon>Fungi</taxon>
        <taxon>Dikarya</taxon>
        <taxon>Ascomycota</taxon>
        <taxon>Pezizomycotina</taxon>
        <taxon>Dothideomycetes</taxon>
        <taxon>Dothideomycetidae</taxon>
        <taxon>Mycosphaerellales</taxon>
        <taxon>Mycosphaerellaceae</taxon>
        <taxon>Dothistroma</taxon>
    </lineage>
</organism>
<feature type="compositionally biased region" description="Basic residues" evidence="1">
    <location>
        <begin position="242"/>
        <end position="251"/>
    </location>
</feature>
<dbReference type="OrthoDB" id="10452390at2759"/>
<accession>N1PRY5</accession>
<protein>
    <submittedName>
        <fullName evidence="2">Uncharacterized protein</fullName>
    </submittedName>
</protein>
<dbReference type="Proteomes" id="UP000016933">
    <property type="component" value="Unassembled WGS sequence"/>
</dbReference>
<dbReference type="eggNOG" id="ENOG502QZR9">
    <property type="taxonomic scope" value="Eukaryota"/>
</dbReference>
<dbReference type="EMBL" id="KB446538">
    <property type="protein sequence ID" value="EME45115.1"/>
    <property type="molecule type" value="Genomic_DNA"/>
</dbReference>
<dbReference type="AlphaFoldDB" id="N1PRY5"/>
<evidence type="ECO:0000256" key="1">
    <source>
        <dbReference type="SAM" id="MobiDB-lite"/>
    </source>
</evidence>
<name>N1PRY5_DOTSN</name>
<reference evidence="2 3" key="2">
    <citation type="journal article" date="2012" name="PLoS Pathog.">
        <title>Diverse lifestyles and strategies of plant pathogenesis encoded in the genomes of eighteen Dothideomycetes fungi.</title>
        <authorList>
            <person name="Ohm R.A."/>
            <person name="Feau N."/>
            <person name="Henrissat B."/>
            <person name="Schoch C.L."/>
            <person name="Horwitz B.A."/>
            <person name="Barry K.W."/>
            <person name="Condon B.J."/>
            <person name="Copeland A.C."/>
            <person name="Dhillon B."/>
            <person name="Glaser F."/>
            <person name="Hesse C.N."/>
            <person name="Kosti I."/>
            <person name="LaButti K."/>
            <person name="Lindquist E.A."/>
            <person name="Lucas S."/>
            <person name="Salamov A.A."/>
            <person name="Bradshaw R.E."/>
            <person name="Ciuffetti L."/>
            <person name="Hamelin R.C."/>
            <person name="Kema G.H.J."/>
            <person name="Lawrence C."/>
            <person name="Scott J.A."/>
            <person name="Spatafora J.W."/>
            <person name="Turgeon B.G."/>
            <person name="de Wit P.J.G.M."/>
            <person name="Zhong S."/>
            <person name="Goodwin S.B."/>
            <person name="Grigoriev I.V."/>
        </authorList>
    </citation>
    <scope>NUCLEOTIDE SEQUENCE [LARGE SCALE GENOMIC DNA]</scope>
    <source>
        <strain evidence="3">NZE10 / CBS 128990</strain>
    </source>
</reference>
<evidence type="ECO:0000313" key="3">
    <source>
        <dbReference type="Proteomes" id="UP000016933"/>
    </source>
</evidence>
<evidence type="ECO:0000313" key="2">
    <source>
        <dbReference type="EMBL" id="EME45115.1"/>
    </source>
</evidence>
<gene>
    <name evidence="2" type="ORF">DOTSEDRAFT_70979</name>
</gene>
<reference evidence="3" key="1">
    <citation type="journal article" date="2012" name="PLoS Genet.">
        <title>The genomes of the fungal plant pathogens Cladosporium fulvum and Dothistroma septosporum reveal adaptation to different hosts and lifestyles but also signatures of common ancestry.</title>
        <authorList>
            <person name="de Wit P.J.G.M."/>
            <person name="van der Burgt A."/>
            <person name="Oekmen B."/>
            <person name="Stergiopoulos I."/>
            <person name="Abd-Elsalam K.A."/>
            <person name="Aerts A.L."/>
            <person name="Bahkali A.H."/>
            <person name="Beenen H.G."/>
            <person name="Chettri P."/>
            <person name="Cox M.P."/>
            <person name="Datema E."/>
            <person name="de Vries R.P."/>
            <person name="Dhillon B."/>
            <person name="Ganley A.R."/>
            <person name="Griffiths S.A."/>
            <person name="Guo Y."/>
            <person name="Hamelin R.C."/>
            <person name="Henrissat B."/>
            <person name="Kabir M.S."/>
            <person name="Jashni M.K."/>
            <person name="Kema G."/>
            <person name="Klaubauf S."/>
            <person name="Lapidus A."/>
            <person name="Levasseur A."/>
            <person name="Lindquist E."/>
            <person name="Mehrabi R."/>
            <person name="Ohm R.A."/>
            <person name="Owen T.J."/>
            <person name="Salamov A."/>
            <person name="Schwelm A."/>
            <person name="Schijlen E."/>
            <person name="Sun H."/>
            <person name="van den Burg H.A."/>
            <person name="van Ham R.C.H.J."/>
            <person name="Zhang S."/>
            <person name="Goodwin S.B."/>
            <person name="Grigoriev I.V."/>
            <person name="Collemare J."/>
            <person name="Bradshaw R.E."/>
        </authorList>
    </citation>
    <scope>NUCLEOTIDE SEQUENCE [LARGE SCALE GENOMIC DNA]</scope>
    <source>
        <strain evidence="3">NZE10 / CBS 128990</strain>
    </source>
</reference>
<dbReference type="HOGENOM" id="CLU_1034477_0_0_1"/>
<keyword evidence="3" id="KW-1185">Reference proteome</keyword>